<dbReference type="Proteomes" id="UP001063350">
    <property type="component" value="Chromosome"/>
</dbReference>
<dbReference type="GO" id="GO:0006355">
    <property type="term" value="P:regulation of DNA-templated transcription"/>
    <property type="evidence" value="ECO:0007669"/>
    <property type="project" value="InterPro"/>
</dbReference>
<dbReference type="InterPro" id="IPR013656">
    <property type="entry name" value="PAS_4"/>
</dbReference>
<dbReference type="PANTHER" id="PTHR44757">
    <property type="entry name" value="DIGUANYLATE CYCLASE DGCP"/>
    <property type="match status" value="1"/>
</dbReference>
<evidence type="ECO:0008006" key="7">
    <source>
        <dbReference type="Google" id="ProtNLM"/>
    </source>
</evidence>
<feature type="domain" description="PAS" evidence="3">
    <location>
        <begin position="92"/>
        <end position="162"/>
    </location>
</feature>
<dbReference type="InterPro" id="IPR016032">
    <property type="entry name" value="Sig_transdc_resp-reg_C-effctor"/>
</dbReference>
<feature type="domain" description="HTH luxR-type" evidence="2">
    <location>
        <begin position="293"/>
        <end position="358"/>
    </location>
</feature>
<proteinExistence type="predicted"/>
<dbReference type="EMBL" id="AP024233">
    <property type="protein sequence ID" value="BCO07978.1"/>
    <property type="molecule type" value="Genomic_DNA"/>
</dbReference>
<dbReference type="SMART" id="SM00421">
    <property type="entry name" value="HTH_LUXR"/>
    <property type="match status" value="1"/>
</dbReference>
<dbReference type="KEGG" id="ddu:GF1_03540"/>
<dbReference type="SUPFAM" id="SSF46894">
    <property type="entry name" value="C-terminal effector domain of the bipartite response regulators"/>
    <property type="match status" value="1"/>
</dbReference>
<dbReference type="Gene3D" id="3.30.450.20">
    <property type="entry name" value="PAS domain"/>
    <property type="match status" value="2"/>
</dbReference>
<dbReference type="InterPro" id="IPR036388">
    <property type="entry name" value="WH-like_DNA-bd_sf"/>
</dbReference>
<dbReference type="NCBIfam" id="TIGR00229">
    <property type="entry name" value="sensory_box"/>
    <property type="match status" value="1"/>
</dbReference>
<evidence type="ECO:0000313" key="6">
    <source>
        <dbReference type="Proteomes" id="UP001063350"/>
    </source>
</evidence>
<keyword evidence="6" id="KW-1185">Reference proteome</keyword>
<evidence type="ECO:0000259" key="3">
    <source>
        <dbReference type="PROSITE" id="PS50112"/>
    </source>
</evidence>
<dbReference type="InterPro" id="IPR000014">
    <property type="entry name" value="PAS"/>
</dbReference>
<dbReference type="InterPro" id="IPR000792">
    <property type="entry name" value="Tscrpt_reg_LuxR_C"/>
</dbReference>
<dbReference type="AlphaFoldDB" id="A0A915XJK2"/>
<dbReference type="PROSITE" id="PS50113">
    <property type="entry name" value="PAC"/>
    <property type="match status" value="1"/>
</dbReference>
<dbReference type="InterPro" id="IPR000700">
    <property type="entry name" value="PAS-assoc_C"/>
</dbReference>
<evidence type="ECO:0000259" key="4">
    <source>
        <dbReference type="PROSITE" id="PS50113"/>
    </source>
</evidence>
<feature type="coiled-coil region" evidence="1">
    <location>
        <begin position="208"/>
        <end position="246"/>
    </location>
</feature>
<dbReference type="PROSITE" id="PS50112">
    <property type="entry name" value="PAS"/>
    <property type="match status" value="1"/>
</dbReference>
<dbReference type="GO" id="GO:0003677">
    <property type="term" value="F:DNA binding"/>
    <property type="evidence" value="ECO:0007669"/>
    <property type="project" value="InterPro"/>
</dbReference>
<name>A0A915XJK2_9BACT</name>
<dbReference type="SMART" id="SM00091">
    <property type="entry name" value="PAS"/>
    <property type="match status" value="1"/>
</dbReference>
<accession>A0A915XJK2</accession>
<dbReference type="SUPFAM" id="SSF55785">
    <property type="entry name" value="PYP-like sensor domain (PAS domain)"/>
    <property type="match status" value="1"/>
</dbReference>
<evidence type="ECO:0000259" key="2">
    <source>
        <dbReference type="PROSITE" id="PS50043"/>
    </source>
</evidence>
<dbReference type="PRINTS" id="PR00038">
    <property type="entry name" value="HTHLUXR"/>
</dbReference>
<dbReference type="InterPro" id="IPR052155">
    <property type="entry name" value="Biofilm_reg_signaling"/>
</dbReference>
<dbReference type="Pfam" id="PF00196">
    <property type="entry name" value="GerE"/>
    <property type="match status" value="1"/>
</dbReference>
<dbReference type="Pfam" id="PF08448">
    <property type="entry name" value="PAS_4"/>
    <property type="match status" value="1"/>
</dbReference>
<dbReference type="InterPro" id="IPR035965">
    <property type="entry name" value="PAS-like_dom_sf"/>
</dbReference>
<protein>
    <recommendedName>
        <fullName evidence="7">Transcriptional regulator, LuxR family</fullName>
    </recommendedName>
</protein>
<dbReference type="PROSITE" id="PS50043">
    <property type="entry name" value="HTH_LUXR_2"/>
    <property type="match status" value="1"/>
</dbReference>
<dbReference type="RefSeq" id="WP_267927912.1">
    <property type="nucleotide sequence ID" value="NZ_AP024233.1"/>
</dbReference>
<keyword evidence="1" id="KW-0175">Coiled coil</keyword>
<reference evidence="5" key="1">
    <citation type="submission" date="2020-12" db="EMBL/GenBank/DDBJ databases">
        <title>Desulfobium dissulfuricans gen. nov., sp. nov., a novel mesophilic, sulfate-reducing bacterium isolated from a deep-sea hydrothermal vent.</title>
        <authorList>
            <person name="Hashimoto Y."/>
            <person name="Tame A."/>
            <person name="Sawayama S."/>
            <person name="Miyazaki J."/>
            <person name="Takai K."/>
            <person name="Nakagawa S."/>
        </authorList>
    </citation>
    <scope>NUCLEOTIDE SEQUENCE</scope>
    <source>
        <strain evidence="5">GF1</strain>
    </source>
</reference>
<dbReference type="Gene3D" id="1.10.10.10">
    <property type="entry name" value="Winged helix-like DNA-binding domain superfamily/Winged helix DNA-binding domain"/>
    <property type="match status" value="1"/>
</dbReference>
<gene>
    <name evidence="5" type="ORF">GF1_03540</name>
</gene>
<dbReference type="CDD" id="cd06170">
    <property type="entry name" value="LuxR_C_like"/>
    <property type="match status" value="1"/>
</dbReference>
<organism evidence="5 6">
    <name type="scientific">Desulfolithobacter dissulfuricans</name>
    <dbReference type="NCBI Taxonomy" id="2795293"/>
    <lineage>
        <taxon>Bacteria</taxon>
        <taxon>Pseudomonadati</taxon>
        <taxon>Thermodesulfobacteriota</taxon>
        <taxon>Desulfobulbia</taxon>
        <taxon>Desulfobulbales</taxon>
        <taxon>Desulfobulbaceae</taxon>
        <taxon>Desulfolithobacter</taxon>
    </lineage>
</organism>
<dbReference type="PANTHER" id="PTHR44757:SF2">
    <property type="entry name" value="BIOFILM ARCHITECTURE MAINTENANCE PROTEIN MBAA"/>
    <property type="match status" value="1"/>
</dbReference>
<sequence>MSQVRKFRLKYFGVACHKLFHGRDTPCSRCSAREAFATCKPVHTEVSQRNDLTSIRVSMHPIPGQQGPPRYLLVHVADITEARKTDLKLRQQERFLQAILDNLEDPVWIRDRDYRYLMANSSFSSLFGLKPEQIIGRKAEALHPESSFTQVDSTDRKALEQGIAARLEQPVTDINNTHHLFEIRKIPVHDDQGRIIGVAGIARDITDRKEMDQRYEQQEKQLQENEALLREILQAQEEDREILEQQLIEGLQHGVLPYLIKLQQTNLEPMARLFVETAMSNVKQILSSHGAELSTGLLRLTPMELKIAELVREGMQTKEIAARLGLSPATVNTHRRNIRKRLGLNKKSTNLHSFLNSISLQ</sequence>
<evidence type="ECO:0000313" key="5">
    <source>
        <dbReference type="EMBL" id="BCO07978.1"/>
    </source>
</evidence>
<evidence type="ECO:0000256" key="1">
    <source>
        <dbReference type="SAM" id="Coils"/>
    </source>
</evidence>
<feature type="domain" description="PAC" evidence="4">
    <location>
        <begin position="165"/>
        <end position="217"/>
    </location>
</feature>
<dbReference type="CDD" id="cd00130">
    <property type="entry name" value="PAS"/>
    <property type="match status" value="1"/>
</dbReference>
<dbReference type="PROSITE" id="PS00622">
    <property type="entry name" value="HTH_LUXR_1"/>
    <property type="match status" value="1"/>
</dbReference>